<name>A0A4Q2KQ71_9MICO</name>
<dbReference type="InterPro" id="IPR016181">
    <property type="entry name" value="Acyl_CoA_acyltransferase"/>
</dbReference>
<sequence>MAEFSIRPASSSDGTFLADMVVEAANWRTGNPRPRPTVLADPVYRGYIAGWQRPADAGIVALDADERPIGAAWYRLFAEPDRAYGFVASGVPELIIGVRPLWRAQGIGRALIRGLTDAARSAGFARLTLSVEHGNFAHLLYRSEGFIVVASGDGRDTMVRSLA</sequence>
<comment type="caution">
    <text evidence="4">The sequence shown here is derived from an EMBL/GenBank/DDBJ whole genome shotgun (WGS) entry which is preliminary data.</text>
</comment>
<gene>
    <name evidence="4" type="ORF">ESP51_17495</name>
</gene>
<dbReference type="RefSeq" id="WP_129522177.1">
    <property type="nucleotide sequence ID" value="NZ_SDPN01000046.1"/>
</dbReference>
<dbReference type="InterPro" id="IPR000182">
    <property type="entry name" value="GNAT_dom"/>
</dbReference>
<keyword evidence="5" id="KW-1185">Reference proteome</keyword>
<dbReference type="OrthoDB" id="9790865at2"/>
<reference evidence="4 5" key="1">
    <citation type="submission" date="2019-01" db="EMBL/GenBank/DDBJ databases">
        <title>Agromyces.</title>
        <authorList>
            <person name="Li J."/>
        </authorList>
    </citation>
    <scope>NUCLEOTIDE SEQUENCE [LARGE SCALE GENOMIC DNA]</scope>
    <source>
        <strain evidence="4 5">DSM 15934</strain>
    </source>
</reference>
<feature type="domain" description="N-acetyltransferase" evidence="3">
    <location>
        <begin position="4"/>
        <end position="163"/>
    </location>
</feature>
<dbReference type="Proteomes" id="UP000293865">
    <property type="component" value="Unassembled WGS sequence"/>
</dbReference>
<dbReference type="PROSITE" id="PS51186">
    <property type="entry name" value="GNAT"/>
    <property type="match status" value="1"/>
</dbReference>
<dbReference type="SUPFAM" id="SSF55729">
    <property type="entry name" value="Acyl-CoA N-acyltransferases (Nat)"/>
    <property type="match status" value="1"/>
</dbReference>
<accession>A0A4Q2KQ71</accession>
<dbReference type="Gene3D" id="3.40.630.30">
    <property type="match status" value="1"/>
</dbReference>
<protein>
    <submittedName>
        <fullName evidence="4">GNAT family N-acetyltransferase</fullName>
    </submittedName>
</protein>
<dbReference type="PANTHER" id="PTHR43877">
    <property type="entry name" value="AMINOALKYLPHOSPHONATE N-ACETYLTRANSFERASE-RELATED-RELATED"/>
    <property type="match status" value="1"/>
</dbReference>
<keyword evidence="2" id="KW-0012">Acyltransferase</keyword>
<evidence type="ECO:0000259" key="3">
    <source>
        <dbReference type="PROSITE" id="PS51186"/>
    </source>
</evidence>
<dbReference type="EMBL" id="SDPN01000046">
    <property type="protein sequence ID" value="RXZ67534.1"/>
    <property type="molecule type" value="Genomic_DNA"/>
</dbReference>
<evidence type="ECO:0000313" key="5">
    <source>
        <dbReference type="Proteomes" id="UP000293865"/>
    </source>
</evidence>
<dbReference type="PANTHER" id="PTHR43877:SF2">
    <property type="entry name" value="AMINOALKYLPHOSPHONATE N-ACETYLTRANSFERASE-RELATED"/>
    <property type="match status" value="1"/>
</dbReference>
<organism evidence="4 5">
    <name type="scientific">Agromyces albus</name>
    <dbReference type="NCBI Taxonomy" id="205332"/>
    <lineage>
        <taxon>Bacteria</taxon>
        <taxon>Bacillati</taxon>
        <taxon>Actinomycetota</taxon>
        <taxon>Actinomycetes</taxon>
        <taxon>Micrococcales</taxon>
        <taxon>Microbacteriaceae</taxon>
        <taxon>Agromyces</taxon>
    </lineage>
</organism>
<proteinExistence type="predicted"/>
<dbReference type="CDD" id="cd04301">
    <property type="entry name" value="NAT_SF"/>
    <property type="match status" value="1"/>
</dbReference>
<evidence type="ECO:0000256" key="2">
    <source>
        <dbReference type="ARBA" id="ARBA00023315"/>
    </source>
</evidence>
<evidence type="ECO:0000256" key="1">
    <source>
        <dbReference type="ARBA" id="ARBA00022679"/>
    </source>
</evidence>
<dbReference type="AlphaFoldDB" id="A0A4Q2KQ71"/>
<dbReference type="InterPro" id="IPR050832">
    <property type="entry name" value="Bact_Acetyltransf"/>
</dbReference>
<keyword evidence="1 4" id="KW-0808">Transferase</keyword>
<dbReference type="GO" id="GO:0016747">
    <property type="term" value="F:acyltransferase activity, transferring groups other than amino-acyl groups"/>
    <property type="evidence" value="ECO:0007669"/>
    <property type="project" value="InterPro"/>
</dbReference>
<evidence type="ECO:0000313" key="4">
    <source>
        <dbReference type="EMBL" id="RXZ67534.1"/>
    </source>
</evidence>
<dbReference type="Pfam" id="PF00583">
    <property type="entry name" value="Acetyltransf_1"/>
    <property type="match status" value="1"/>
</dbReference>